<reference evidence="2" key="1">
    <citation type="submission" date="2017-09" db="EMBL/GenBank/DDBJ databases">
        <authorList>
            <person name="Feng G."/>
            <person name="Zhu H."/>
        </authorList>
    </citation>
    <scope>NUCLEOTIDE SEQUENCE [LARGE SCALE GENOMIC DNA]</scope>
    <source>
        <strain evidence="2">1PNM-20</strain>
    </source>
</reference>
<dbReference type="OrthoDB" id="7473760at2"/>
<protein>
    <submittedName>
        <fullName evidence="1">Uncharacterized protein</fullName>
    </submittedName>
</protein>
<dbReference type="RefSeq" id="WP_095996823.1">
    <property type="nucleotide sequence ID" value="NZ_NSLI01000001.1"/>
</dbReference>
<proteinExistence type="predicted"/>
<dbReference type="AlphaFoldDB" id="A0A2A2SKD9"/>
<name>A0A2A2SKD9_9SPHN</name>
<evidence type="ECO:0000313" key="1">
    <source>
        <dbReference type="EMBL" id="PAX09716.1"/>
    </source>
</evidence>
<comment type="caution">
    <text evidence="1">The sequence shown here is derived from an EMBL/GenBank/DDBJ whole genome shotgun (WGS) entry which is preliminary data.</text>
</comment>
<sequence>MRKPDAIALLTRALNAGARVAGLRLEVRDARSRSWASATFIGERVELVLSITGTGGAGWLAGLPDADLPMRGWYVADLEIRGAELRALLLQDA</sequence>
<accession>A0A2A2SKD9</accession>
<dbReference type="EMBL" id="NSLI01000001">
    <property type="protein sequence ID" value="PAX09716.1"/>
    <property type="molecule type" value="Genomic_DNA"/>
</dbReference>
<gene>
    <name evidence="1" type="ORF">CKY28_03015</name>
</gene>
<dbReference type="Proteomes" id="UP000218151">
    <property type="component" value="Unassembled WGS sequence"/>
</dbReference>
<keyword evidence="2" id="KW-1185">Reference proteome</keyword>
<organism evidence="1 2">
    <name type="scientific">Sphingomonas lenta</name>
    <dbReference type="NCBI Taxonomy" id="1141887"/>
    <lineage>
        <taxon>Bacteria</taxon>
        <taxon>Pseudomonadati</taxon>
        <taxon>Pseudomonadota</taxon>
        <taxon>Alphaproteobacteria</taxon>
        <taxon>Sphingomonadales</taxon>
        <taxon>Sphingomonadaceae</taxon>
        <taxon>Sphingomonas</taxon>
    </lineage>
</organism>
<evidence type="ECO:0000313" key="2">
    <source>
        <dbReference type="Proteomes" id="UP000218151"/>
    </source>
</evidence>